<evidence type="ECO:0000313" key="1">
    <source>
        <dbReference type="EMBL" id="KEI43359.1"/>
    </source>
</evidence>
<dbReference type="Proteomes" id="UP000031419">
    <property type="component" value="Unassembled WGS sequence"/>
</dbReference>
<keyword evidence="2" id="KW-1185">Reference proteome</keyword>
<dbReference type="AlphaFoldDB" id="A0A073B6R2"/>
<organism evidence="1 2">
    <name type="scientific">Saccharopolyspora rectivirgula</name>
    <dbReference type="NCBI Taxonomy" id="28042"/>
    <lineage>
        <taxon>Bacteria</taxon>
        <taxon>Bacillati</taxon>
        <taxon>Actinomycetota</taxon>
        <taxon>Actinomycetes</taxon>
        <taxon>Pseudonocardiales</taxon>
        <taxon>Pseudonocardiaceae</taxon>
        <taxon>Saccharopolyspora</taxon>
    </lineage>
</organism>
<proteinExistence type="predicted"/>
<comment type="caution">
    <text evidence="1">The sequence shown here is derived from an EMBL/GenBank/DDBJ whole genome shotgun (WGS) entry which is preliminary data.</text>
</comment>
<protein>
    <submittedName>
        <fullName evidence="1">Uncharacterized protein</fullName>
    </submittedName>
</protein>
<name>A0A073B6R2_9PSEU</name>
<sequence length="89" mass="9365">MGVAEVKTVLSKALLLAPLGEVECCVGQVASEAGSLTGAVESRRHLYAQRSASDSDHELSNSRCWFDDFSSVTSGGVHDHVHAHGLCPS</sequence>
<gene>
    <name evidence="1" type="ORF">GU90_16530</name>
</gene>
<accession>A0A073B6R2</accession>
<dbReference type="EMBL" id="JNVU01000039">
    <property type="protein sequence ID" value="KEI43359.1"/>
    <property type="molecule type" value="Genomic_DNA"/>
</dbReference>
<reference evidence="1 2" key="1">
    <citation type="submission" date="2014-06" db="EMBL/GenBank/DDBJ databases">
        <title>Saccharopolyspora rectivirgula DSM-43113 Genome sequencing.</title>
        <authorList>
            <person name="Barrera C."/>
            <person name="Millon L."/>
            <person name="Rognon B."/>
            <person name="Zaugg C."/>
            <person name="Monod M."/>
        </authorList>
    </citation>
    <scope>NUCLEOTIDE SEQUENCE [LARGE SCALE GENOMIC DNA]</scope>
    <source>
        <strain evidence="1 2">DSM 43113</strain>
    </source>
</reference>
<evidence type="ECO:0000313" key="2">
    <source>
        <dbReference type="Proteomes" id="UP000031419"/>
    </source>
</evidence>